<comment type="similarity">
    <text evidence="1">Belongs to the FAM136 family.</text>
</comment>
<sequence length="148" mass="17008">MSSEEEQSRKVDEAFKNVINQIDKEYLRPIQVNMHYCAAKCCENQTGSLEDVQNCIQRCSNFLTQAESIVKDEFNTIQNRLQRGVMDCRDDTKVQIPPTATEQDMEKFNKVFEKCVVSSIENNMKGIPPMLSRLRARLGEIKQNAVKS</sequence>
<protein>
    <recommendedName>
        <fullName evidence="4">Protein FAM136A</fullName>
    </recommendedName>
</protein>
<evidence type="ECO:0008006" key="4">
    <source>
        <dbReference type="Google" id="ProtNLM"/>
    </source>
</evidence>
<dbReference type="AlphaFoldDB" id="A0A8I6SGT4"/>
<dbReference type="EnsemblMetazoa" id="XM_014405257.2">
    <property type="protein sequence ID" value="XP_014260743.1"/>
    <property type="gene ID" value="LOC106673233"/>
</dbReference>
<keyword evidence="3" id="KW-1185">Reference proteome</keyword>
<dbReference type="PANTHER" id="PTHR21096:SF0">
    <property type="entry name" value="PROTEIN FAM136A"/>
    <property type="match status" value="1"/>
</dbReference>
<name>A0A8I6SGT4_CIMLE</name>
<dbReference type="Proteomes" id="UP000494040">
    <property type="component" value="Unassembled WGS sequence"/>
</dbReference>
<evidence type="ECO:0000313" key="3">
    <source>
        <dbReference type="Proteomes" id="UP000494040"/>
    </source>
</evidence>
<dbReference type="OrthoDB" id="9975421at2759"/>
<dbReference type="KEGG" id="clec:106673233"/>
<dbReference type="Pfam" id="PF05811">
    <property type="entry name" value="DUF842"/>
    <property type="match status" value="1"/>
</dbReference>
<evidence type="ECO:0000256" key="1">
    <source>
        <dbReference type="ARBA" id="ARBA00009952"/>
    </source>
</evidence>
<dbReference type="OMA" id="QADMHRC"/>
<dbReference type="InterPro" id="IPR008560">
    <property type="entry name" value="DUF842_euk"/>
</dbReference>
<dbReference type="GO" id="GO:0005737">
    <property type="term" value="C:cytoplasm"/>
    <property type="evidence" value="ECO:0007669"/>
    <property type="project" value="TreeGrafter"/>
</dbReference>
<dbReference type="GeneID" id="106673233"/>
<accession>A0A8I6SGT4</accession>
<reference evidence="2" key="1">
    <citation type="submission" date="2022-01" db="UniProtKB">
        <authorList>
            <consortium name="EnsemblMetazoa"/>
        </authorList>
    </citation>
    <scope>IDENTIFICATION</scope>
</reference>
<evidence type="ECO:0000313" key="2">
    <source>
        <dbReference type="EnsemblMetazoa" id="XP_014260743.1"/>
    </source>
</evidence>
<dbReference type="RefSeq" id="XP_014260743.1">
    <property type="nucleotide sequence ID" value="XM_014405257.2"/>
</dbReference>
<proteinExistence type="inferred from homology"/>
<organism evidence="2 3">
    <name type="scientific">Cimex lectularius</name>
    <name type="common">Bed bug</name>
    <name type="synonym">Acanthia lectularia</name>
    <dbReference type="NCBI Taxonomy" id="79782"/>
    <lineage>
        <taxon>Eukaryota</taxon>
        <taxon>Metazoa</taxon>
        <taxon>Ecdysozoa</taxon>
        <taxon>Arthropoda</taxon>
        <taxon>Hexapoda</taxon>
        <taxon>Insecta</taxon>
        <taxon>Pterygota</taxon>
        <taxon>Neoptera</taxon>
        <taxon>Paraneoptera</taxon>
        <taxon>Hemiptera</taxon>
        <taxon>Heteroptera</taxon>
        <taxon>Panheteroptera</taxon>
        <taxon>Cimicomorpha</taxon>
        <taxon>Cimicidae</taxon>
        <taxon>Cimex</taxon>
    </lineage>
</organism>
<dbReference type="PANTHER" id="PTHR21096">
    <property type="entry name" value="PROTEIN FAM136A"/>
    <property type="match status" value="1"/>
</dbReference>